<gene>
    <name evidence="4" type="ORF">NTEN_LOCUS7855</name>
</gene>
<feature type="compositionally biased region" description="Polar residues" evidence="2">
    <location>
        <begin position="180"/>
        <end position="189"/>
    </location>
</feature>
<dbReference type="AlphaFoldDB" id="A0A6H5GGQ7"/>
<dbReference type="InterPro" id="IPR051627">
    <property type="entry name" value="SLIT-ROBO_RhoGAP"/>
</dbReference>
<protein>
    <recommendedName>
        <fullName evidence="3">Rho-GAP domain-containing protein</fullName>
    </recommendedName>
</protein>
<name>A0A6H5GGQ7_9HEMI</name>
<proteinExistence type="predicted"/>
<feature type="region of interest" description="Disordered" evidence="2">
    <location>
        <begin position="300"/>
        <end position="322"/>
    </location>
</feature>
<evidence type="ECO:0000256" key="2">
    <source>
        <dbReference type="SAM" id="MobiDB-lite"/>
    </source>
</evidence>
<accession>A0A6H5GGQ7</accession>
<dbReference type="PANTHER" id="PTHR14166">
    <property type="entry name" value="SLIT-ROBO RHO GTPASE ACTIVATING PROTEIN"/>
    <property type="match status" value="1"/>
</dbReference>
<sequence length="352" mass="39707">MKDLVRSLRRSVVIVMRYLFDFLNHLSEYSDENMMDPYNLAICFGPTLVPVPEDKDQVQYQNQVNELIKNIILFHDEIFASDIGGVMYEKYITRDEDKDDGTEKAEKWELDGEPEEKIGLNETGPAEPNIGGFQNLNSEPQRCQNMINWLQTFTYQNMEVLGVTYSPLIFKMHTVRMSDQHASNDSQSAEPEGAHKPASKRTHWKSQSMSEVDTHKGRLNGGGGATSFFQNRELWQRRAASQSTISSDQTVNQVDSKQLPAAPTPDLVMDLPTNPEEPSGGLESPDMTTAAERFAKQNQCTLKKNSKPSKPDPSTCSPVLLKKPQIKIKPEVMKKPVGLVQSPNVIRKEHKP</sequence>
<dbReference type="InterPro" id="IPR000198">
    <property type="entry name" value="RhoGAP_dom"/>
</dbReference>
<dbReference type="InterPro" id="IPR008936">
    <property type="entry name" value="Rho_GTPase_activation_prot"/>
</dbReference>
<evidence type="ECO:0000313" key="4">
    <source>
        <dbReference type="EMBL" id="CAB0002068.1"/>
    </source>
</evidence>
<dbReference type="Pfam" id="PF00620">
    <property type="entry name" value="RhoGAP"/>
    <property type="match status" value="1"/>
</dbReference>
<feature type="region of interest" description="Disordered" evidence="2">
    <location>
        <begin position="180"/>
        <end position="227"/>
    </location>
</feature>
<dbReference type="PROSITE" id="PS50238">
    <property type="entry name" value="RHOGAP"/>
    <property type="match status" value="1"/>
</dbReference>
<dbReference type="OrthoDB" id="5981864at2759"/>
<dbReference type="GO" id="GO:0007165">
    <property type="term" value="P:signal transduction"/>
    <property type="evidence" value="ECO:0007669"/>
    <property type="project" value="InterPro"/>
</dbReference>
<organism evidence="4 5">
    <name type="scientific">Nesidiocoris tenuis</name>
    <dbReference type="NCBI Taxonomy" id="355587"/>
    <lineage>
        <taxon>Eukaryota</taxon>
        <taxon>Metazoa</taxon>
        <taxon>Ecdysozoa</taxon>
        <taxon>Arthropoda</taxon>
        <taxon>Hexapoda</taxon>
        <taxon>Insecta</taxon>
        <taxon>Pterygota</taxon>
        <taxon>Neoptera</taxon>
        <taxon>Paraneoptera</taxon>
        <taxon>Hemiptera</taxon>
        <taxon>Heteroptera</taxon>
        <taxon>Panheteroptera</taxon>
        <taxon>Cimicomorpha</taxon>
        <taxon>Miridae</taxon>
        <taxon>Dicyphina</taxon>
        <taxon>Nesidiocoris</taxon>
    </lineage>
</organism>
<feature type="region of interest" description="Disordered" evidence="2">
    <location>
        <begin position="239"/>
        <end position="288"/>
    </location>
</feature>
<keyword evidence="1" id="KW-0175">Coiled coil</keyword>
<feature type="compositionally biased region" description="Polar residues" evidence="2">
    <location>
        <begin position="239"/>
        <end position="256"/>
    </location>
</feature>
<reference evidence="4 5" key="1">
    <citation type="submission" date="2020-02" db="EMBL/GenBank/DDBJ databases">
        <authorList>
            <person name="Ferguson B K."/>
        </authorList>
    </citation>
    <scope>NUCLEOTIDE SEQUENCE [LARGE SCALE GENOMIC DNA]</scope>
</reference>
<evidence type="ECO:0000313" key="5">
    <source>
        <dbReference type="Proteomes" id="UP000479000"/>
    </source>
</evidence>
<feature type="domain" description="Rho-GAP" evidence="3">
    <location>
        <begin position="1"/>
        <end position="79"/>
    </location>
</feature>
<dbReference type="Proteomes" id="UP000479000">
    <property type="component" value="Unassembled WGS sequence"/>
</dbReference>
<keyword evidence="5" id="KW-1185">Reference proteome</keyword>
<dbReference type="EMBL" id="CADCXU010011938">
    <property type="protein sequence ID" value="CAB0002068.1"/>
    <property type="molecule type" value="Genomic_DNA"/>
</dbReference>
<dbReference type="SUPFAM" id="SSF48350">
    <property type="entry name" value="GTPase activation domain, GAP"/>
    <property type="match status" value="1"/>
</dbReference>
<dbReference type="Gene3D" id="1.10.555.10">
    <property type="entry name" value="Rho GTPase activation protein"/>
    <property type="match status" value="1"/>
</dbReference>
<evidence type="ECO:0000259" key="3">
    <source>
        <dbReference type="PROSITE" id="PS50238"/>
    </source>
</evidence>
<evidence type="ECO:0000256" key="1">
    <source>
        <dbReference type="ARBA" id="ARBA00023054"/>
    </source>
</evidence>